<protein>
    <submittedName>
        <fullName evidence="3">5-bromo-4-chloroindolyl phosphate hydrolysis protein</fullName>
    </submittedName>
</protein>
<dbReference type="AlphaFoldDB" id="A0A0R2MXI3"/>
<feature type="region of interest" description="Disordered" evidence="1">
    <location>
        <begin position="213"/>
        <end position="244"/>
    </location>
</feature>
<dbReference type="EMBL" id="JQCE01000005">
    <property type="protein sequence ID" value="KRO18366.1"/>
    <property type="molecule type" value="Genomic_DNA"/>
</dbReference>
<keyword evidence="2" id="KW-1133">Transmembrane helix</keyword>
<dbReference type="Proteomes" id="UP000050969">
    <property type="component" value="Unassembled WGS sequence"/>
</dbReference>
<dbReference type="PATRIC" id="fig|1293598.4.peg.1563"/>
<reference evidence="3 4" key="1">
    <citation type="journal article" date="2015" name="Genome Announc.">
        <title>Expanding the biotechnology potential of lactobacilli through comparative genomics of 213 strains and associated genera.</title>
        <authorList>
            <person name="Sun Z."/>
            <person name="Harris H.M."/>
            <person name="McCann A."/>
            <person name="Guo C."/>
            <person name="Argimon S."/>
            <person name="Zhang W."/>
            <person name="Yang X."/>
            <person name="Jeffery I.B."/>
            <person name="Cooney J.C."/>
            <person name="Kagawa T.F."/>
            <person name="Liu W."/>
            <person name="Song Y."/>
            <person name="Salvetti E."/>
            <person name="Wrobel A."/>
            <person name="Rasinkangas P."/>
            <person name="Parkhill J."/>
            <person name="Rea M.C."/>
            <person name="O'Sullivan O."/>
            <person name="Ritari J."/>
            <person name="Douillard F.P."/>
            <person name="Paul Ross R."/>
            <person name="Yang R."/>
            <person name="Briner A.E."/>
            <person name="Felis G.E."/>
            <person name="de Vos W.M."/>
            <person name="Barrangou R."/>
            <person name="Klaenhammer T.R."/>
            <person name="Caufield P.W."/>
            <person name="Cui Y."/>
            <person name="Zhang H."/>
            <person name="O'Toole P.W."/>
        </authorList>
    </citation>
    <scope>NUCLEOTIDE SEQUENCE [LARGE SCALE GENOMIC DNA]</scope>
    <source>
        <strain evidence="3 4">DSM 24301</strain>
    </source>
</reference>
<gene>
    <name evidence="3" type="ORF">IV56_GL001498</name>
</gene>
<evidence type="ECO:0000313" key="4">
    <source>
        <dbReference type="Proteomes" id="UP000050969"/>
    </source>
</evidence>
<keyword evidence="2" id="KW-0472">Membrane</keyword>
<comment type="caution">
    <text evidence="3">The sequence shown here is derived from an EMBL/GenBank/DDBJ whole genome shotgun (WGS) entry which is preliminary data.</text>
</comment>
<keyword evidence="4" id="KW-1185">Reference proteome</keyword>
<evidence type="ECO:0000313" key="3">
    <source>
        <dbReference type="EMBL" id="KRO18366.1"/>
    </source>
</evidence>
<dbReference type="Pfam" id="PF10112">
    <property type="entry name" value="Halogen_Hydrol"/>
    <property type="match status" value="1"/>
</dbReference>
<dbReference type="STRING" id="1293598.IV56_GL001498"/>
<dbReference type="RefSeq" id="WP_056992211.1">
    <property type="nucleotide sequence ID" value="NZ_JQCE01000005.1"/>
</dbReference>
<proteinExistence type="predicted"/>
<organism evidence="3 4">
    <name type="scientific">Lacticaseibacillus saniviri JCM 17471 = DSM 24301</name>
    <dbReference type="NCBI Taxonomy" id="1293598"/>
    <lineage>
        <taxon>Bacteria</taxon>
        <taxon>Bacillati</taxon>
        <taxon>Bacillota</taxon>
        <taxon>Bacilli</taxon>
        <taxon>Lactobacillales</taxon>
        <taxon>Lactobacillaceae</taxon>
        <taxon>Lacticaseibacillus</taxon>
    </lineage>
</organism>
<evidence type="ECO:0000256" key="2">
    <source>
        <dbReference type="SAM" id="Phobius"/>
    </source>
</evidence>
<feature type="transmembrane region" description="Helical" evidence="2">
    <location>
        <begin position="12"/>
        <end position="45"/>
    </location>
</feature>
<feature type="compositionally biased region" description="Polar residues" evidence="1">
    <location>
        <begin position="213"/>
        <end position="231"/>
    </location>
</feature>
<keyword evidence="2" id="KW-0812">Transmembrane</keyword>
<evidence type="ECO:0000256" key="1">
    <source>
        <dbReference type="SAM" id="MobiDB-lite"/>
    </source>
</evidence>
<accession>A0A0R2MXI3</accession>
<sequence>MKQKKRHSGLRITIWALLGFGIGSMSGRLGIALFTAIVFGFARWLGERLGAPKEQVQPTGVPPLSASMSDHYQTSGLTDSEIQVFRDTMDAAAKQITTIETLTEAVPKLKQVALNHDLVPVLHAYFKAIVDQPKRLPEAANFLYDHLPNLERLMTRYQTITHHEVKSADTFAVLDQAEQAIGQLADNITNQYQAFVADDIEDLESEIALTQKQIPETSSGKHAARENNTQEELIAHDGTQQSHQ</sequence>
<dbReference type="InterPro" id="IPR018770">
    <property type="entry name" value="ChloroindolylP_hydrolase"/>
</dbReference>
<name>A0A0R2MXI3_9LACO</name>